<dbReference type="PANTHER" id="PTHR40370">
    <property type="entry name" value="EXPRESSED PROTEIN"/>
    <property type="match status" value="1"/>
</dbReference>
<accession>A0ABR3YVL0</accession>
<feature type="compositionally biased region" description="Low complexity" evidence="1">
    <location>
        <begin position="411"/>
        <end position="435"/>
    </location>
</feature>
<keyword evidence="4" id="KW-1185">Reference proteome</keyword>
<reference evidence="3 4" key="1">
    <citation type="journal article" date="2024" name="IMA Fungus">
        <title>IMA Genome - F19 : A genome assembly and annotation guide to empower mycologists, including annotated draft genome sequences of Ceratocystis pirilliformis, Diaporthe australafricana, Fusarium ophioides, Paecilomyces lecythidis, and Sporothrix stenoceras.</title>
        <authorList>
            <person name="Aylward J."/>
            <person name="Wilson A.M."/>
            <person name="Visagie C.M."/>
            <person name="Spraker J."/>
            <person name="Barnes I."/>
            <person name="Buitendag C."/>
            <person name="Ceriani C."/>
            <person name="Del Mar Angel L."/>
            <person name="du Plessis D."/>
            <person name="Fuchs T."/>
            <person name="Gasser K."/>
            <person name="Kramer D."/>
            <person name="Li W."/>
            <person name="Munsamy K."/>
            <person name="Piso A."/>
            <person name="Price J.L."/>
            <person name="Sonnekus B."/>
            <person name="Thomas C."/>
            <person name="van der Nest A."/>
            <person name="van Dijk A."/>
            <person name="van Heerden A."/>
            <person name="van Vuuren N."/>
            <person name="Yilmaz N."/>
            <person name="Duong T.A."/>
            <person name="van der Merwe N.A."/>
            <person name="Wingfield M.J."/>
            <person name="Wingfield B.D."/>
        </authorList>
    </citation>
    <scope>NUCLEOTIDE SEQUENCE [LARGE SCALE GENOMIC DNA]</scope>
    <source>
        <strain evidence="3 4">CMW 5346</strain>
    </source>
</reference>
<comment type="caution">
    <text evidence="3">The sequence shown here is derived from an EMBL/GenBank/DDBJ whole genome shotgun (WGS) entry which is preliminary data.</text>
</comment>
<evidence type="ECO:0000259" key="2">
    <source>
        <dbReference type="Pfam" id="PF11274"/>
    </source>
</evidence>
<dbReference type="EMBL" id="JAWCUI010000049">
    <property type="protein sequence ID" value="KAL1891870.1"/>
    <property type="molecule type" value="Genomic_DNA"/>
</dbReference>
<protein>
    <recommendedName>
        <fullName evidence="2">DUF3074 domain-containing protein</fullName>
    </recommendedName>
</protein>
<evidence type="ECO:0000313" key="4">
    <source>
        <dbReference type="Proteomes" id="UP001583186"/>
    </source>
</evidence>
<sequence>MSRPAPQADLPLGPLLRLEGLDFDLLPSRDSSIAIITPFVENLLGESLNFLASVDAYDINRGDKRDPSGWKPKGSVKYSGEKDIGGPSECAIELLEKTIPKSKLKAAIAKPAAIVPPAGGGDEAGNNEARVRRSTNPIPETWACRRSIHNNEAVGGTASWREFVRYMKIEHVETEREMTPTVPRAQVSQNWVAATLIKHIILGESYPAGPRAWTRFTLRIVEMEHDLKQPGFDHRVFPVLQMTCRSVEEEKKAQFLVISVPINDWKGVAPPDPERADTKVADGPNITIGSYVSVERFRLVRKGEDRAAPLKKVEWVMATASHARGMLPLMIQTPFVPKKIAIDVPLFLKFMVGARQKAAAAPANNALVEEEVTPEAETDPAAYAEREADAYALAFGLIDTGLQPVANEPVGTPQTGPQTGPQAEPQAAPQAAPQAGIGGET</sequence>
<dbReference type="InterPro" id="IPR024500">
    <property type="entry name" value="DUF3074"/>
</dbReference>
<proteinExistence type="predicted"/>
<dbReference type="PANTHER" id="PTHR40370:SF1">
    <property type="entry name" value="DUF3074 DOMAIN-CONTAINING PROTEIN"/>
    <property type="match status" value="1"/>
</dbReference>
<evidence type="ECO:0000313" key="3">
    <source>
        <dbReference type="EMBL" id="KAL1891870.1"/>
    </source>
</evidence>
<gene>
    <name evidence="3" type="ORF">Sste5346_007415</name>
</gene>
<feature type="region of interest" description="Disordered" evidence="1">
    <location>
        <begin position="404"/>
        <end position="441"/>
    </location>
</feature>
<organism evidence="3 4">
    <name type="scientific">Sporothrix stenoceras</name>
    <dbReference type="NCBI Taxonomy" id="5173"/>
    <lineage>
        <taxon>Eukaryota</taxon>
        <taxon>Fungi</taxon>
        <taxon>Dikarya</taxon>
        <taxon>Ascomycota</taxon>
        <taxon>Pezizomycotina</taxon>
        <taxon>Sordariomycetes</taxon>
        <taxon>Sordariomycetidae</taxon>
        <taxon>Ophiostomatales</taxon>
        <taxon>Ophiostomataceae</taxon>
        <taxon>Sporothrix</taxon>
    </lineage>
</organism>
<feature type="domain" description="DUF3074" evidence="2">
    <location>
        <begin position="142"/>
        <end position="351"/>
    </location>
</feature>
<dbReference type="Pfam" id="PF11274">
    <property type="entry name" value="DUF3074"/>
    <property type="match status" value="1"/>
</dbReference>
<name>A0ABR3YVL0_9PEZI</name>
<dbReference type="Proteomes" id="UP001583186">
    <property type="component" value="Unassembled WGS sequence"/>
</dbReference>
<evidence type="ECO:0000256" key="1">
    <source>
        <dbReference type="SAM" id="MobiDB-lite"/>
    </source>
</evidence>